<organism evidence="1">
    <name type="scientific">Enterobacter sp. HP19</name>
    <dbReference type="NCBI Taxonomy" id="1811975"/>
    <lineage>
        <taxon>Bacteria</taxon>
        <taxon>Pseudomonadati</taxon>
        <taxon>Pseudomonadota</taxon>
        <taxon>Gammaproteobacteria</taxon>
        <taxon>Enterobacterales</taxon>
        <taxon>Enterobacteriaceae</taxon>
        <taxon>Enterobacter</taxon>
    </lineage>
</organism>
<dbReference type="EMBL" id="MF957315">
    <property type="protein sequence ID" value="ATZ71624.1"/>
    <property type="molecule type" value="Genomic_DNA"/>
</dbReference>
<dbReference type="AlphaFoldDB" id="A0A2H4UEJ3"/>
<evidence type="ECO:0000313" key="1">
    <source>
        <dbReference type="EMBL" id="ATZ71624.1"/>
    </source>
</evidence>
<reference evidence="1" key="1">
    <citation type="submission" date="2017-09" db="EMBL/GenBank/DDBJ databases">
        <title>Bacteria from fildes peninsula of king george island (maritime Antarctica), carry class 1 integrons and antibiotic resistance cassettes in conjugative plasmids.</title>
        <authorList>
            <person name="Antelo V.B."/>
            <person name="Batista S.B."/>
            <person name="Guerout A.M."/>
            <person name="Mazel D."/>
            <person name="Romero V."/>
            <person name="Sotelo Silveira J."/>
        </authorList>
    </citation>
    <scope>NUCLEOTIDE SEQUENCE</scope>
    <source>
        <strain evidence="1">HP19</strain>
        <plasmid evidence="1">unnamed</plasmid>
    </source>
</reference>
<keyword evidence="1" id="KW-0614">Plasmid</keyword>
<accession>A0A2H4UEJ3</accession>
<name>A0A2H4UEJ3_9ENTR</name>
<geneLocation type="plasmid" evidence="1">
    <name>unnamed</name>
</geneLocation>
<sequence length="64" mass="7038">MYQRLNIVKNNDGLIIKKVADIQGVHIPNEINGSAICAKIKRGDTATLESEFAALRLNMINSRG</sequence>
<proteinExistence type="predicted"/>
<protein>
    <submittedName>
        <fullName evidence="1">Uncharacterized protein</fullName>
    </submittedName>
</protein>